<protein>
    <submittedName>
        <fullName evidence="2">Uncharacterized protein</fullName>
    </submittedName>
</protein>
<evidence type="ECO:0000256" key="1">
    <source>
        <dbReference type="SAM" id="Phobius"/>
    </source>
</evidence>
<reference evidence="2" key="1">
    <citation type="journal article" date="2020" name="Nature">
        <title>Giant virus diversity and host interactions through global metagenomics.</title>
        <authorList>
            <person name="Schulz F."/>
            <person name="Roux S."/>
            <person name="Paez-Espino D."/>
            <person name="Jungbluth S."/>
            <person name="Walsh D.A."/>
            <person name="Denef V.J."/>
            <person name="McMahon K.D."/>
            <person name="Konstantinidis K.T."/>
            <person name="Eloe-Fadrosh E.A."/>
            <person name="Kyrpides N.C."/>
            <person name="Woyke T."/>
        </authorList>
    </citation>
    <scope>NUCLEOTIDE SEQUENCE</scope>
    <source>
        <strain evidence="2">GVMAG-M-3300024258-28</strain>
    </source>
</reference>
<feature type="transmembrane region" description="Helical" evidence="1">
    <location>
        <begin position="55"/>
        <end position="77"/>
    </location>
</feature>
<keyword evidence="1" id="KW-0472">Membrane</keyword>
<dbReference type="EMBL" id="MN740222">
    <property type="protein sequence ID" value="QHT94474.1"/>
    <property type="molecule type" value="Genomic_DNA"/>
</dbReference>
<evidence type="ECO:0000313" key="2">
    <source>
        <dbReference type="EMBL" id="QHT94474.1"/>
    </source>
</evidence>
<proteinExistence type="predicted"/>
<sequence length="79" mass="9018">MDSIKSVVKQNRVHISILLFLIVFTMIHVYKPSVLYESDGSFRKFGVGYRNKTVIPIWLISVVVAMLSYVSVSFYLATT</sequence>
<keyword evidence="1" id="KW-1133">Transmembrane helix</keyword>
<keyword evidence="1" id="KW-0812">Transmembrane</keyword>
<accession>A0A6C0IMQ8</accession>
<dbReference type="AlphaFoldDB" id="A0A6C0IMQ8"/>
<feature type="transmembrane region" description="Helical" evidence="1">
    <location>
        <begin position="12"/>
        <end position="30"/>
    </location>
</feature>
<organism evidence="2">
    <name type="scientific">viral metagenome</name>
    <dbReference type="NCBI Taxonomy" id="1070528"/>
    <lineage>
        <taxon>unclassified sequences</taxon>
        <taxon>metagenomes</taxon>
        <taxon>organismal metagenomes</taxon>
    </lineage>
</organism>
<name>A0A6C0IMQ8_9ZZZZ</name>